<keyword evidence="3" id="KW-1185">Reference proteome</keyword>
<name>A0AA39T7P4_ACESA</name>
<feature type="region of interest" description="Disordered" evidence="1">
    <location>
        <begin position="1"/>
        <end position="25"/>
    </location>
</feature>
<protein>
    <submittedName>
        <fullName evidence="2">Uncharacterized protein</fullName>
    </submittedName>
</protein>
<dbReference type="EMBL" id="JAUESC010000002">
    <property type="protein sequence ID" value="KAK0604354.1"/>
    <property type="molecule type" value="Genomic_DNA"/>
</dbReference>
<feature type="compositionally biased region" description="Basic residues" evidence="1">
    <location>
        <begin position="171"/>
        <end position="180"/>
    </location>
</feature>
<comment type="caution">
    <text evidence="2">The sequence shown here is derived from an EMBL/GenBank/DDBJ whole genome shotgun (WGS) entry which is preliminary data.</text>
</comment>
<dbReference type="AlphaFoldDB" id="A0AA39T7P4"/>
<feature type="region of interest" description="Disordered" evidence="1">
    <location>
        <begin position="160"/>
        <end position="280"/>
    </location>
</feature>
<gene>
    <name evidence="2" type="ORF">LWI29_014783</name>
</gene>
<sequence length="576" mass="64259">MAENEDLEQNQNVTENVNVPEAENQPQNVNVAENVAETDNLAVVSYVTQNDEHIQQTENVVQIEHASENEDLDQYLFWAMEAIPSMRRKLGNRFANHGCPRFKRGSTMSQTWLEKEADGTLTGLAELWPTRREEKEDYWRGIDDDISKGPQFVPLKGFVGKEDRAEPSSKQLHKNKRKQYHGPDDPIKRRHKFFNASPRMRTTRHVHDRPNLLPPPLDETHSPLRHPSSGGTQNGLLLSDDNHRTSSPTRQRQPQPPPPPVDRRQQSKRSEGSTSTAIPNQLLDQMRIIVREEVQSAMRFEFETLRTELFALVGIPGRSRGENHAEQVSNPYLPSDPFETATQGFDAAHTEGSTHTETAPADPTHTKTPLEAPIDPKTAPADPTHTETSLVSLTHTETAPTDPTHTETPLTASVDPKTAPVDPTDTETPLVSLTHTEKAPAIPTHTGRPPEAPADPTQNETAAASPVHTETAPAHTETDDIHTPLPPSHDVHTPPPPSKRTQHKPNVSESGLPDESTSNRGNPRAGLPPSDPTEIARERWVSKWLRSPYTDPSRPMKEMEVNRKYNAFVNDPNLLL</sequence>
<proteinExistence type="predicted"/>
<dbReference type="Proteomes" id="UP001168877">
    <property type="component" value="Unassembled WGS sequence"/>
</dbReference>
<reference evidence="2" key="2">
    <citation type="submission" date="2023-06" db="EMBL/GenBank/DDBJ databases">
        <authorList>
            <person name="Swenson N.G."/>
            <person name="Wegrzyn J.L."/>
            <person name="Mcevoy S.L."/>
        </authorList>
    </citation>
    <scope>NUCLEOTIDE SEQUENCE</scope>
    <source>
        <strain evidence="2">NS2018</strain>
        <tissue evidence="2">Leaf</tissue>
    </source>
</reference>
<feature type="compositionally biased region" description="Basic and acidic residues" evidence="1">
    <location>
        <begin position="261"/>
        <end position="271"/>
    </location>
</feature>
<accession>A0AA39T7P4</accession>
<evidence type="ECO:0000256" key="1">
    <source>
        <dbReference type="SAM" id="MobiDB-lite"/>
    </source>
</evidence>
<feature type="compositionally biased region" description="Polar residues" evidence="1">
    <location>
        <begin position="504"/>
        <end position="521"/>
    </location>
</feature>
<feature type="compositionally biased region" description="Polar residues" evidence="1">
    <location>
        <begin position="386"/>
        <end position="411"/>
    </location>
</feature>
<feature type="region of interest" description="Disordered" evidence="1">
    <location>
        <begin position="348"/>
        <end position="555"/>
    </location>
</feature>
<feature type="compositionally biased region" description="Low complexity" evidence="1">
    <location>
        <begin position="9"/>
        <end position="19"/>
    </location>
</feature>
<evidence type="ECO:0000313" key="3">
    <source>
        <dbReference type="Proteomes" id="UP001168877"/>
    </source>
</evidence>
<reference evidence="2" key="1">
    <citation type="journal article" date="2022" name="Plant J.">
        <title>Strategies of tolerance reflected in two North American maple genomes.</title>
        <authorList>
            <person name="McEvoy S.L."/>
            <person name="Sezen U.U."/>
            <person name="Trouern-Trend A."/>
            <person name="McMahon S.M."/>
            <person name="Schaberg P.G."/>
            <person name="Yang J."/>
            <person name="Wegrzyn J.L."/>
            <person name="Swenson N.G."/>
        </authorList>
    </citation>
    <scope>NUCLEOTIDE SEQUENCE</scope>
    <source>
        <strain evidence="2">NS2018</strain>
    </source>
</reference>
<evidence type="ECO:0000313" key="2">
    <source>
        <dbReference type="EMBL" id="KAK0604354.1"/>
    </source>
</evidence>
<organism evidence="2 3">
    <name type="scientific">Acer saccharum</name>
    <name type="common">Sugar maple</name>
    <dbReference type="NCBI Taxonomy" id="4024"/>
    <lineage>
        <taxon>Eukaryota</taxon>
        <taxon>Viridiplantae</taxon>
        <taxon>Streptophyta</taxon>
        <taxon>Embryophyta</taxon>
        <taxon>Tracheophyta</taxon>
        <taxon>Spermatophyta</taxon>
        <taxon>Magnoliopsida</taxon>
        <taxon>eudicotyledons</taxon>
        <taxon>Gunneridae</taxon>
        <taxon>Pentapetalae</taxon>
        <taxon>rosids</taxon>
        <taxon>malvids</taxon>
        <taxon>Sapindales</taxon>
        <taxon>Sapindaceae</taxon>
        <taxon>Hippocastanoideae</taxon>
        <taxon>Acereae</taxon>
        <taxon>Acer</taxon>
    </lineage>
</organism>